<protein>
    <recommendedName>
        <fullName evidence="4">Maternal effect embryo arrest 59</fullName>
    </recommendedName>
</protein>
<dbReference type="OrthoDB" id="1918800at2759"/>
<evidence type="ECO:0000313" key="3">
    <source>
        <dbReference type="Proteomes" id="UP000639772"/>
    </source>
</evidence>
<sequence>MSRPNRSDVHLTAEEEAKREEEAREYFVGVAPKRHTKPSRSDYSSVYSDDLSPSDGDSIPELDKFRKLETQQDRLVYEGSEGNEAEEYVETDYYKDLNCVDKQHHTTGTGFIKMEKSNDVVFNLAPESGASHGHDSLKGNPATNEWIPSATVVIPASHKPKRSDL</sequence>
<reference evidence="2 3" key="1">
    <citation type="journal article" date="2020" name="Nat. Food">
        <title>A phased Vanilla planifolia genome enables genetic improvement of flavour and production.</title>
        <authorList>
            <person name="Hasing T."/>
            <person name="Tang H."/>
            <person name="Brym M."/>
            <person name="Khazi F."/>
            <person name="Huang T."/>
            <person name="Chambers A.H."/>
        </authorList>
    </citation>
    <scope>NUCLEOTIDE SEQUENCE [LARGE SCALE GENOMIC DNA]</scope>
    <source>
        <tissue evidence="2">Leaf</tissue>
    </source>
</reference>
<feature type="compositionally biased region" description="Low complexity" evidence="1">
    <location>
        <begin position="41"/>
        <end position="55"/>
    </location>
</feature>
<dbReference type="EMBL" id="JADCNM010000007">
    <property type="protein sequence ID" value="KAG0475172.1"/>
    <property type="molecule type" value="Genomic_DNA"/>
</dbReference>
<evidence type="ECO:0008006" key="4">
    <source>
        <dbReference type="Google" id="ProtNLM"/>
    </source>
</evidence>
<dbReference type="Proteomes" id="UP000639772">
    <property type="component" value="Chromosome 7"/>
</dbReference>
<dbReference type="PANTHER" id="PTHR34686">
    <property type="entry name" value="MATERNAL EFFECT EMBRYO ARREST PROTEIN"/>
    <property type="match status" value="1"/>
</dbReference>
<name>A0A835QUR9_VANPL</name>
<dbReference type="PANTHER" id="PTHR34686:SF6">
    <property type="entry name" value="EXPRESSED PROTEIN"/>
    <property type="match status" value="1"/>
</dbReference>
<comment type="caution">
    <text evidence="2">The sequence shown here is derived from an EMBL/GenBank/DDBJ whole genome shotgun (WGS) entry which is preliminary data.</text>
</comment>
<organism evidence="2 3">
    <name type="scientific">Vanilla planifolia</name>
    <name type="common">Vanilla</name>
    <dbReference type="NCBI Taxonomy" id="51239"/>
    <lineage>
        <taxon>Eukaryota</taxon>
        <taxon>Viridiplantae</taxon>
        <taxon>Streptophyta</taxon>
        <taxon>Embryophyta</taxon>
        <taxon>Tracheophyta</taxon>
        <taxon>Spermatophyta</taxon>
        <taxon>Magnoliopsida</taxon>
        <taxon>Liliopsida</taxon>
        <taxon>Asparagales</taxon>
        <taxon>Orchidaceae</taxon>
        <taxon>Vanilloideae</taxon>
        <taxon>Vanilleae</taxon>
        <taxon>Vanilla</taxon>
    </lineage>
</organism>
<accession>A0A835QUR9</accession>
<dbReference type="AlphaFoldDB" id="A0A835QUR9"/>
<evidence type="ECO:0000256" key="1">
    <source>
        <dbReference type="SAM" id="MobiDB-lite"/>
    </source>
</evidence>
<proteinExistence type="predicted"/>
<feature type="compositionally biased region" description="Basic and acidic residues" evidence="1">
    <location>
        <begin position="1"/>
        <end position="25"/>
    </location>
</feature>
<evidence type="ECO:0000313" key="2">
    <source>
        <dbReference type="EMBL" id="KAG0475172.1"/>
    </source>
</evidence>
<feature type="region of interest" description="Disordered" evidence="1">
    <location>
        <begin position="1"/>
        <end position="60"/>
    </location>
</feature>
<gene>
    <name evidence="2" type="ORF">HPP92_014858</name>
</gene>